<evidence type="ECO:0000256" key="2">
    <source>
        <dbReference type="SAM" id="SignalP"/>
    </source>
</evidence>
<organism evidence="3 4">
    <name type="scientific">Avibacterium paragallinarum</name>
    <name type="common">Haemophilus gallinarum</name>
    <dbReference type="NCBI Taxonomy" id="728"/>
    <lineage>
        <taxon>Bacteria</taxon>
        <taxon>Pseudomonadati</taxon>
        <taxon>Pseudomonadota</taxon>
        <taxon>Gammaproteobacteria</taxon>
        <taxon>Pasteurellales</taxon>
        <taxon>Pasteurellaceae</taxon>
        <taxon>Avibacterium</taxon>
    </lineage>
</organism>
<dbReference type="Gene3D" id="1.25.40.10">
    <property type="entry name" value="Tetratricopeptide repeat domain"/>
    <property type="match status" value="2"/>
</dbReference>
<dbReference type="InterPro" id="IPR019734">
    <property type="entry name" value="TPR_rpt"/>
</dbReference>
<name>A0ABU7QQC3_AVIPA</name>
<feature type="chain" id="PRO_5045097987" evidence="2">
    <location>
        <begin position="20"/>
        <end position="341"/>
    </location>
</feature>
<sequence>MQWGKFFFIFLLLPLVARADSTLKTFSQHYQEAKQGDATAQAIVGTAYHFGREASKGEQEVPQDYAKALYWYRKAAAQNYAIAYYQLGHMYRFGRGVNKDLTQAFQYTLKAAQLGFTESMLEVAYAYEIGEGVAKDKKKAFEWYKKSAENGRGYKYLGLYYLYGIGTEKDEKKAFENFLKASQVRKTDGALFEQIAIMYDEGIGTERDYYQAFLFYKKAAEKGKAYSQYRLAKWYYFGKANIISKNPELAFAYAINAAKQGQAKAQTLLGSMYIARKDYQSAFYWISQAENKDPHTQLYLGMIYEFGLFVIENLEKAKFHYQKACEQGVKEACEDVERLSK</sequence>
<dbReference type="Pfam" id="PF08238">
    <property type="entry name" value="Sel1"/>
    <property type="match status" value="8"/>
</dbReference>
<reference evidence="3 4" key="1">
    <citation type="journal article" date="2022" name="Front. Microbiol.">
        <title>Commensal bacteria contribute to the growth of multidrug-resistant Avibacterium paragallinarum in chickens.</title>
        <authorList>
            <person name="Zhu J."/>
            <person name="Chen Y."/>
            <person name="Wu Y."/>
            <person name="Wang Y."/>
            <person name="Zhu K."/>
        </authorList>
    </citation>
    <scope>NUCLEOTIDE SEQUENCE [LARGE SCALE GENOMIC DNA]</scope>
    <source>
        <strain evidence="3 4">AV12</strain>
    </source>
</reference>
<dbReference type="PANTHER" id="PTHR43628">
    <property type="entry name" value="ACTIVATOR OF C KINASE PROTEIN 1-RELATED"/>
    <property type="match status" value="1"/>
</dbReference>
<evidence type="ECO:0000256" key="1">
    <source>
        <dbReference type="PROSITE-ProRule" id="PRU00339"/>
    </source>
</evidence>
<dbReference type="SMART" id="SM00671">
    <property type="entry name" value="SEL1"/>
    <property type="match status" value="8"/>
</dbReference>
<dbReference type="Proteomes" id="UP001352533">
    <property type="component" value="Unassembled WGS sequence"/>
</dbReference>
<protein>
    <submittedName>
        <fullName evidence="3">SEL1-like repeat protein</fullName>
    </submittedName>
</protein>
<dbReference type="InterPro" id="IPR052945">
    <property type="entry name" value="Mitotic_Regulator"/>
</dbReference>
<dbReference type="EMBL" id="JAMDKS010000010">
    <property type="protein sequence ID" value="MEE6112769.1"/>
    <property type="molecule type" value="Genomic_DNA"/>
</dbReference>
<keyword evidence="1" id="KW-0802">TPR repeat</keyword>
<comment type="caution">
    <text evidence="3">The sequence shown here is derived from an EMBL/GenBank/DDBJ whole genome shotgun (WGS) entry which is preliminary data.</text>
</comment>
<proteinExistence type="predicted"/>
<evidence type="ECO:0000313" key="3">
    <source>
        <dbReference type="EMBL" id="MEE6112769.1"/>
    </source>
</evidence>
<dbReference type="InterPro" id="IPR006597">
    <property type="entry name" value="Sel1-like"/>
</dbReference>
<feature type="repeat" description="TPR" evidence="1">
    <location>
        <begin position="263"/>
        <end position="296"/>
    </location>
</feature>
<evidence type="ECO:0000313" key="4">
    <source>
        <dbReference type="Proteomes" id="UP001352533"/>
    </source>
</evidence>
<dbReference type="SUPFAM" id="SSF81901">
    <property type="entry name" value="HCP-like"/>
    <property type="match status" value="2"/>
</dbReference>
<dbReference type="PANTHER" id="PTHR43628:SF1">
    <property type="entry name" value="CHITIN SYNTHASE REGULATORY FACTOR 2-RELATED"/>
    <property type="match status" value="1"/>
</dbReference>
<dbReference type="PROSITE" id="PS50005">
    <property type="entry name" value="TPR"/>
    <property type="match status" value="1"/>
</dbReference>
<keyword evidence="4" id="KW-1185">Reference proteome</keyword>
<keyword evidence="2" id="KW-0732">Signal</keyword>
<accession>A0ABU7QQC3</accession>
<gene>
    <name evidence="3" type="ORF">M5S25_06105</name>
</gene>
<dbReference type="InterPro" id="IPR011990">
    <property type="entry name" value="TPR-like_helical_dom_sf"/>
</dbReference>
<dbReference type="RefSeq" id="WP_194751287.1">
    <property type="nucleotide sequence ID" value="NZ_JACEWB010000010.1"/>
</dbReference>
<feature type="signal peptide" evidence="2">
    <location>
        <begin position="1"/>
        <end position="19"/>
    </location>
</feature>